<organism evidence="1 2">
    <name type="scientific">Dermatophagoides farinae</name>
    <name type="common">American house dust mite</name>
    <dbReference type="NCBI Taxonomy" id="6954"/>
    <lineage>
        <taxon>Eukaryota</taxon>
        <taxon>Metazoa</taxon>
        <taxon>Ecdysozoa</taxon>
        <taxon>Arthropoda</taxon>
        <taxon>Chelicerata</taxon>
        <taxon>Arachnida</taxon>
        <taxon>Acari</taxon>
        <taxon>Acariformes</taxon>
        <taxon>Sarcoptiformes</taxon>
        <taxon>Astigmata</taxon>
        <taxon>Psoroptidia</taxon>
        <taxon>Analgoidea</taxon>
        <taxon>Pyroglyphidae</taxon>
        <taxon>Dermatophagoidinae</taxon>
        <taxon>Dermatophagoides</taxon>
    </lineage>
</organism>
<dbReference type="EMBL" id="ASGP02000004">
    <property type="protein sequence ID" value="KAH9510538.1"/>
    <property type="molecule type" value="Genomic_DNA"/>
</dbReference>
<proteinExistence type="predicted"/>
<evidence type="ECO:0000313" key="1">
    <source>
        <dbReference type="EMBL" id="KAH9510538.1"/>
    </source>
</evidence>
<reference evidence="1" key="1">
    <citation type="submission" date="2013-05" db="EMBL/GenBank/DDBJ databases">
        <authorList>
            <person name="Yim A.K.Y."/>
            <person name="Chan T.F."/>
            <person name="Ji K.M."/>
            <person name="Liu X.Y."/>
            <person name="Zhou J.W."/>
            <person name="Li R.Q."/>
            <person name="Yang K.Y."/>
            <person name="Li J."/>
            <person name="Li M."/>
            <person name="Law P.T.W."/>
            <person name="Wu Y.L."/>
            <person name="Cai Z.L."/>
            <person name="Qin H."/>
            <person name="Bao Y."/>
            <person name="Leung R.K.K."/>
            <person name="Ng P.K.S."/>
            <person name="Zou J."/>
            <person name="Zhong X.J."/>
            <person name="Ran P.X."/>
            <person name="Zhong N.S."/>
            <person name="Liu Z.G."/>
            <person name="Tsui S.K.W."/>
        </authorList>
    </citation>
    <scope>NUCLEOTIDE SEQUENCE</scope>
    <source>
        <strain evidence="1">Derf</strain>
        <tissue evidence="1">Whole organism</tissue>
    </source>
</reference>
<protein>
    <submittedName>
        <fullName evidence="1">Uncharacterized protein</fullName>
    </submittedName>
</protein>
<reference evidence="1" key="2">
    <citation type="journal article" date="2022" name="Res Sq">
        <title>Comparative Genomics Reveals Insights into the Divergent Evolution of Astigmatic Mites and Household Pest Adaptations.</title>
        <authorList>
            <person name="Xiong Q."/>
            <person name="Wan A.T.-Y."/>
            <person name="Liu X.-Y."/>
            <person name="Fung C.S.-H."/>
            <person name="Xiao X."/>
            <person name="Malainual N."/>
            <person name="Hou J."/>
            <person name="Wang L."/>
            <person name="Wang M."/>
            <person name="Yang K."/>
            <person name="Cui Y."/>
            <person name="Leung E."/>
            <person name="Nong W."/>
            <person name="Shin S.-K."/>
            <person name="Au S."/>
            <person name="Jeong K.Y."/>
            <person name="Chew F.T."/>
            <person name="Hui J."/>
            <person name="Leung T.F."/>
            <person name="Tungtrongchitr A."/>
            <person name="Zhong N."/>
            <person name="Liu Z."/>
            <person name="Tsui S."/>
        </authorList>
    </citation>
    <scope>NUCLEOTIDE SEQUENCE</scope>
    <source>
        <strain evidence="1">Derf</strain>
        <tissue evidence="1">Whole organism</tissue>
    </source>
</reference>
<dbReference type="Proteomes" id="UP000790347">
    <property type="component" value="Unassembled WGS sequence"/>
</dbReference>
<accession>A0A922HW44</accession>
<keyword evidence="2" id="KW-1185">Reference proteome</keyword>
<comment type="caution">
    <text evidence="1">The sequence shown here is derived from an EMBL/GenBank/DDBJ whole genome shotgun (WGS) entry which is preliminary data.</text>
</comment>
<sequence length="59" mass="6689">MIDIDCIVLFIELAYEVYKQNENVLLSNKTLSDSYSGFDTVSDYDGDTLLFVNSGQFPK</sequence>
<dbReference type="AlphaFoldDB" id="A0A922HW44"/>
<evidence type="ECO:0000313" key="2">
    <source>
        <dbReference type="Proteomes" id="UP000790347"/>
    </source>
</evidence>
<name>A0A922HW44_DERFA</name>
<gene>
    <name evidence="1" type="ORF">DERF_009061</name>
</gene>